<sequence>MKPQTSNPVDRFRKIIPPCRYYKLKMPLDKVLQKLDTFYSLGVAYHEGNQLEKAYAYFFRFVDAVVDKLPKHPNYNALTNAYKEELCRRTIRSISTAEKLKAEILSKYCKEAEVTSDTGLRM</sequence>
<keyword evidence="2" id="KW-1185">Reference proteome</keyword>
<evidence type="ECO:0000259" key="1">
    <source>
        <dbReference type="Pfam" id="PF08969"/>
    </source>
</evidence>
<dbReference type="InterPro" id="IPR015063">
    <property type="entry name" value="USP8_dimer"/>
</dbReference>
<evidence type="ECO:0000313" key="3">
    <source>
        <dbReference type="WBParaSite" id="Pan_g8148.t1"/>
    </source>
</evidence>
<dbReference type="GO" id="GO:0016579">
    <property type="term" value="P:protein deubiquitination"/>
    <property type="evidence" value="ECO:0007669"/>
    <property type="project" value="UniProtKB-ARBA"/>
</dbReference>
<dbReference type="Gene3D" id="1.20.58.80">
    <property type="entry name" value="Phosphotransferase system, lactose/cellobiose-type IIA subunit"/>
    <property type="match status" value="1"/>
</dbReference>
<dbReference type="AlphaFoldDB" id="A0A7E4W8J8"/>
<dbReference type="SUPFAM" id="SSF140856">
    <property type="entry name" value="USP8 N-terminal domain-like"/>
    <property type="match status" value="1"/>
</dbReference>
<dbReference type="WBParaSite" id="Pan_g8148.t1">
    <property type="protein sequence ID" value="Pan_g8148.t1"/>
    <property type="gene ID" value="Pan_g8148"/>
</dbReference>
<dbReference type="Proteomes" id="UP000492821">
    <property type="component" value="Unassembled WGS sequence"/>
</dbReference>
<evidence type="ECO:0000313" key="2">
    <source>
        <dbReference type="Proteomes" id="UP000492821"/>
    </source>
</evidence>
<accession>A0A7E4W8J8</accession>
<protein>
    <submittedName>
        <fullName evidence="3">USP8_dimer domain-containing protein</fullName>
    </submittedName>
</protein>
<feature type="domain" description="USP8 dimerisation" evidence="1">
    <location>
        <begin position="25"/>
        <end position="110"/>
    </location>
</feature>
<dbReference type="Pfam" id="PF08969">
    <property type="entry name" value="USP8_dimer"/>
    <property type="match status" value="1"/>
</dbReference>
<organism evidence="2 3">
    <name type="scientific">Panagrellus redivivus</name>
    <name type="common">Microworm</name>
    <dbReference type="NCBI Taxonomy" id="6233"/>
    <lineage>
        <taxon>Eukaryota</taxon>
        <taxon>Metazoa</taxon>
        <taxon>Ecdysozoa</taxon>
        <taxon>Nematoda</taxon>
        <taxon>Chromadorea</taxon>
        <taxon>Rhabditida</taxon>
        <taxon>Tylenchina</taxon>
        <taxon>Panagrolaimomorpha</taxon>
        <taxon>Panagrolaimoidea</taxon>
        <taxon>Panagrolaimidae</taxon>
        <taxon>Panagrellus</taxon>
    </lineage>
</organism>
<reference evidence="3" key="2">
    <citation type="submission" date="2020-10" db="UniProtKB">
        <authorList>
            <consortium name="WormBaseParasite"/>
        </authorList>
    </citation>
    <scope>IDENTIFICATION</scope>
</reference>
<proteinExistence type="predicted"/>
<reference evidence="2" key="1">
    <citation type="journal article" date="2013" name="Genetics">
        <title>The draft genome and transcriptome of Panagrellus redivivus are shaped by the harsh demands of a free-living lifestyle.</title>
        <authorList>
            <person name="Srinivasan J."/>
            <person name="Dillman A.R."/>
            <person name="Macchietto M.G."/>
            <person name="Heikkinen L."/>
            <person name="Lakso M."/>
            <person name="Fracchia K.M."/>
            <person name="Antoshechkin I."/>
            <person name="Mortazavi A."/>
            <person name="Wong G."/>
            <person name="Sternberg P.W."/>
        </authorList>
    </citation>
    <scope>NUCLEOTIDE SEQUENCE [LARGE SCALE GENOMIC DNA]</scope>
    <source>
        <strain evidence="2">MT8872</strain>
    </source>
</reference>
<name>A0A7E4W8J8_PANRE</name>